<evidence type="ECO:0000256" key="4">
    <source>
        <dbReference type="ARBA" id="ARBA00022833"/>
    </source>
</evidence>
<dbReference type="PANTHER" id="PTHR35005:SF1">
    <property type="entry name" value="2-AMINO-5-FORMYLAMINO-6-RIBOSYLAMINOPYRIMIDIN-4(3H)-ONE 5'-MONOPHOSPHATE DEFORMYLASE"/>
    <property type="match status" value="1"/>
</dbReference>
<keyword evidence="2" id="KW-0479">Metal-binding</keyword>
<evidence type="ECO:0000256" key="3">
    <source>
        <dbReference type="ARBA" id="ARBA00022801"/>
    </source>
</evidence>
<gene>
    <name evidence="6" type="ORF">SAMN04487993_100532</name>
</gene>
<reference evidence="6 7" key="1">
    <citation type="submission" date="2016-10" db="EMBL/GenBank/DDBJ databases">
        <authorList>
            <person name="de Groot N.N."/>
        </authorList>
    </citation>
    <scope>NUCLEOTIDE SEQUENCE [LARGE SCALE GENOMIC DNA]</scope>
    <source>
        <strain evidence="6 7">DSM 26424</strain>
    </source>
</reference>
<proteinExistence type="inferred from homology"/>
<name>A0A1G8KRJ3_9RHOB</name>
<evidence type="ECO:0000313" key="7">
    <source>
        <dbReference type="Proteomes" id="UP000199093"/>
    </source>
</evidence>
<comment type="similarity">
    <text evidence="5">Belongs to the creatininase superfamily.</text>
</comment>
<dbReference type="OrthoDB" id="9801445at2"/>
<sequence length="252" mass="26763">MIWADLTSAELETMDRSVPVLLSVAAIEQHGPHLPLSTDAVIGQRFLSLIEAQMPDEVLILPQVAVGCSEHHMDFAGSLSVSHRSFALYVGDILRSVLRHGFRSVIVLNSHGGNQAIGQVMLEDLGAAHPGRSLAFLTWWRLAAPELAGIRSSARGGLGHACEFETSLMMSAAPGTLRADLIPHHDDGRDPAPHWAQEDMLEAGRGVLHRTMRVKSGGDGVVGAPHLATAAKGGAIESAVVAQLAHVIRSLS</sequence>
<accession>A0A1G8KRJ3</accession>
<dbReference type="Proteomes" id="UP000199093">
    <property type="component" value="Unassembled WGS sequence"/>
</dbReference>
<dbReference type="InterPro" id="IPR003785">
    <property type="entry name" value="Creatininase/forma_Hydrolase"/>
</dbReference>
<keyword evidence="3 6" id="KW-0378">Hydrolase</keyword>
<dbReference type="EMBL" id="FNEJ01000005">
    <property type="protein sequence ID" value="SDI45979.1"/>
    <property type="molecule type" value="Genomic_DNA"/>
</dbReference>
<dbReference type="SUPFAM" id="SSF102215">
    <property type="entry name" value="Creatininase"/>
    <property type="match status" value="1"/>
</dbReference>
<protein>
    <submittedName>
        <fullName evidence="6">Creatinine amidohydrolase</fullName>
    </submittedName>
</protein>
<keyword evidence="7" id="KW-1185">Reference proteome</keyword>
<dbReference type="GO" id="GO:0016811">
    <property type="term" value="F:hydrolase activity, acting on carbon-nitrogen (but not peptide) bonds, in linear amides"/>
    <property type="evidence" value="ECO:0007669"/>
    <property type="project" value="TreeGrafter"/>
</dbReference>
<evidence type="ECO:0000256" key="1">
    <source>
        <dbReference type="ARBA" id="ARBA00001947"/>
    </source>
</evidence>
<dbReference type="InterPro" id="IPR024087">
    <property type="entry name" value="Creatininase-like_sf"/>
</dbReference>
<dbReference type="STRING" id="555512.SAMN04487993_100532"/>
<dbReference type="Gene3D" id="3.40.50.10310">
    <property type="entry name" value="Creatininase"/>
    <property type="match status" value="1"/>
</dbReference>
<dbReference type="GO" id="GO:0009231">
    <property type="term" value="P:riboflavin biosynthetic process"/>
    <property type="evidence" value="ECO:0007669"/>
    <property type="project" value="TreeGrafter"/>
</dbReference>
<evidence type="ECO:0000313" key="6">
    <source>
        <dbReference type="EMBL" id="SDI45979.1"/>
    </source>
</evidence>
<evidence type="ECO:0000256" key="5">
    <source>
        <dbReference type="ARBA" id="ARBA00024029"/>
    </source>
</evidence>
<keyword evidence="4" id="KW-0862">Zinc</keyword>
<dbReference type="RefSeq" id="WP_089845648.1">
    <property type="nucleotide sequence ID" value="NZ_FNEJ01000005.1"/>
</dbReference>
<dbReference type="GO" id="GO:0046872">
    <property type="term" value="F:metal ion binding"/>
    <property type="evidence" value="ECO:0007669"/>
    <property type="project" value="UniProtKB-KW"/>
</dbReference>
<dbReference type="AlphaFoldDB" id="A0A1G8KRJ3"/>
<dbReference type="PANTHER" id="PTHR35005">
    <property type="entry name" value="3-DEHYDRO-SCYLLO-INOSOSE HYDROLASE"/>
    <property type="match status" value="1"/>
</dbReference>
<comment type="cofactor">
    <cofactor evidence="1">
        <name>Zn(2+)</name>
        <dbReference type="ChEBI" id="CHEBI:29105"/>
    </cofactor>
</comment>
<dbReference type="Pfam" id="PF02633">
    <property type="entry name" value="Creatininase"/>
    <property type="match status" value="1"/>
</dbReference>
<organism evidence="6 7">
    <name type="scientific">Salipiger marinus</name>
    <dbReference type="NCBI Taxonomy" id="555512"/>
    <lineage>
        <taxon>Bacteria</taxon>
        <taxon>Pseudomonadati</taxon>
        <taxon>Pseudomonadota</taxon>
        <taxon>Alphaproteobacteria</taxon>
        <taxon>Rhodobacterales</taxon>
        <taxon>Roseobacteraceae</taxon>
        <taxon>Salipiger</taxon>
    </lineage>
</organism>
<evidence type="ECO:0000256" key="2">
    <source>
        <dbReference type="ARBA" id="ARBA00022723"/>
    </source>
</evidence>